<evidence type="ECO:0000259" key="9">
    <source>
        <dbReference type="Pfam" id="PF00534"/>
    </source>
</evidence>
<dbReference type="PANTHER" id="PTHR45825:SF11">
    <property type="entry name" value="ALPHA AMYLASE DOMAIN-CONTAINING PROTEIN"/>
    <property type="match status" value="1"/>
</dbReference>
<organism evidence="11 12">
    <name type="scientific">Thioclava kandeliae</name>
    <dbReference type="NCBI Taxonomy" id="3070818"/>
    <lineage>
        <taxon>Bacteria</taxon>
        <taxon>Pseudomonadati</taxon>
        <taxon>Pseudomonadota</taxon>
        <taxon>Alphaproteobacteria</taxon>
        <taxon>Rhodobacterales</taxon>
        <taxon>Paracoccaceae</taxon>
        <taxon>Thioclava</taxon>
    </lineage>
</organism>
<dbReference type="NCBIfam" id="TIGR02095">
    <property type="entry name" value="glgA"/>
    <property type="match status" value="1"/>
</dbReference>
<dbReference type="HAMAP" id="MF_00484">
    <property type="entry name" value="Glycogen_synth"/>
    <property type="match status" value="1"/>
</dbReference>
<feature type="binding site" evidence="8">
    <location>
        <position position="23"/>
    </location>
    <ligand>
        <name>ADP-alpha-D-glucose</name>
        <dbReference type="ChEBI" id="CHEBI:57498"/>
    </ligand>
</feature>
<gene>
    <name evidence="8 11" type="primary">glgA</name>
    <name evidence="11" type="ORF">VSX56_14700</name>
</gene>
<dbReference type="InterPro" id="IPR013534">
    <property type="entry name" value="Starch_synth_cat_dom"/>
</dbReference>
<feature type="domain" description="Glycosyl transferase family 1" evidence="9">
    <location>
        <begin position="299"/>
        <end position="447"/>
    </location>
</feature>
<dbReference type="RefSeq" id="WP_350938190.1">
    <property type="nucleotide sequence ID" value="NZ_JAYWLC010000014.1"/>
</dbReference>
<sequence>MTKTSADAGQILSVTSECVPLIKSGGLADVAGALPSALAPHGWRMRVLLPAYPGLAALLDDPTPVCDLPDLFGGTGQILAGTCGQTEVLLLEAPHLFTREGGPYLDPDGRDYPDNPERFAALCWAAMVICRDGLPDGWRPDLVHAHDWQGGLVPAYLQQAGLDIPSVLTIHNIAFQGLGPAERLQGLRLDPALFTPEGPAEFWGKIGALKAGLSLATQVTTVSPRYATELELPEFGMGLEGVIAALPRPIAGILNGIDTESWSPETDAALVANYTATRIEKRKLNRIALAERFGLDLGEGPLAAVVSRLTRQKGLDLLPPVIPDFLARGGRLAVLGSGDVDLEAEYAALAARYPAQVGLLRGFDEPLAHQIYAGADALLVPSRFEPCGLTQLYALRYGAVPVVAATGGLADTVIAANPASLSAKVATGIVLPRIDAGGLAIALTQLCDLYADPRGWRQIQKNGLKADFGWGRSGAAYAALYAQLVQERVA</sequence>
<comment type="catalytic activity">
    <reaction evidence="1 8">
        <text>[(1-&gt;4)-alpha-D-glucosyl](n) + ADP-alpha-D-glucose = [(1-&gt;4)-alpha-D-glucosyl](n+1) + ADP + H(+)</text>
        <dbReference type="Rhea" id="RHEA:18189"/>
        <dbReference type="Rhea" id="RHEA-COMP:9584"/>
        <dbReference type="Rhea" id="RHEA-COMP:9587"/>
        <dbReference type="ChEBI" id="CHEBI:15378"/>
        <dbReference type="ChEBI" id="CHEBI:15444"/>
        <dbReference type="ChEBI" id="CHEBI:57498"/>
        <dbReference type="ChEBI" id="CHEBI:456216"/>
        <dbReference type="EC" id="2.4.1.21"/>
    </reaction>
</comment>
<dbReference type="EC" id="2.4.1.21" evidence="8"/>
<evidence type="ECO:0000256" key="3">
    <source>
        <dbReference type="ARBA" id="ARBA00004964"/>
    </source>
</evidence>
<dbReference type="CDD" id="cd03791">
    <property type="entry name" value="GT5_Glycogen_synthase_DULL1-like"/>
    <property type="match status" value="1"/>
</dbReference>
<comment type="function">
    <text evidence="2 8">Synthesizes alpha-1,4-glucan chains using ADP-glucose.</text>
</comment>
<dbReference type="Pfam" id="PF08323">
    <property type="entry name" value="Glyco_transf_5"/>
    <property type="match status" value="1"/>
</dbReference>
<dbReference type="Gene3D" id="3.40.50.2000">
    <property type="entry name" value="Glycogen Phosphorylase B"/>
    <property type="match status" value="2"/>
</dbReference>
<dbReference type="InterPro" id="IPR001296">
    <property type="entry name" value="Glyco_trans_1"/>
</dbReference>
<dbReference type="InterPro" id="IPR011835">
    <property type="entry name" value="GS/SS"/>
</dbReference>
<proteinExistence type="inferred from homology"/>
<dbReference type="GO" id="GO:0009011">
    <property type="term" value="F:alpha-1,4-glucan glucosyltransferase (ADP-glucose donor) activity"/>
    <property type="evidence" value="ECO:0007669"/>
    <property type="project" value="UniProtKB-EC"/>
</dbReference>
<comment type="caution">
    <text evidence="11">The sequence shown here is derived from an EMBL/GenBank/DDBJ whole genome shotgun (WGS) entry which is preliminary data.</text>
</comment>
<comment type="similarity">
    <text evidence="4 8">Belongs to the glycosyltransferase 1 family. Bacterial/plant glycogen synthase subfamily.</text>
</comment>
<name>A0ABV1SJF7_9RHOB</name>
<dbReference type="SUPFAM" id="SSF53756">
    <property type="entry name" value="UDP-Glycosyltransferase/glycogen phosphorylase"/>
    <property type="match status" value="1"/>
</dbReference>
<evidence type="ECO:0000259" key="10">
    <source>
        <dbReference type="Pfam" id="PF08323"/>
    </source>
</evidence>
<keyword evidence="7 8" id="KW-0320">Glycogen biosynthesis</keyword>
<reference evidence="11 12" key="1">
    <citation type="submission" date="2024-06" db="EMBL/GenBank/DDBJ databases">
        <title>Thioclava kandeliae sp. nov. from a rhizosphere soil sample of Kandelia candel in a mangrove.</title>
        <authorList>
            <person name="Mu T."/>
        </authorList>
    </citation>
    <scope>NUCLEOTIDE SEQUENCE [LARGE SCALE GENOMIC DNA]</scope>
    <source>
        <strain evidence="11 12">CPCC 100088</strain>
    </source>
</reference>
<dbReference type="PANTHER" id="PTHR45825">
    <property type="entry name" value="GRANULE-BOUND STARCH SYNTHASE 1, CHLOROPLASTIC/AMYLOPLASTIC"/>
    <property type="match status" value="1"/>
</dbReference>
<evidence type="ECO:0000256" key="6">
    <source>
        <dbReference type="ARBA" id="ARBA00022679"/>
    </source>
</evidence>
<dbReference type="Pfam" id="PF00534">
    <property type="entry name" value="Glycos_transf_1"/>
    <property type="match status" value="1"/>
</dbReference>
<evidence type="ECO:0000256" key="4">
    <source>
        <dbReference type="ARBA" id="ARBA00010281"/>
    </source>
</evidence>
<evidence type="ECO:0000256" key="1">
    <source>
        <dbReference type="ARBA" id="ARBA00001478"/>
    </source>
</evidence>
<evidence type="ECO:0000313" key="12">
    <source>
        <dbReference type="Proteomes" id="UP001438953"/>
    </source>
</evidence>
<dbReference type="NCBIfam" id="NF001899">
    <property type="entry name" value="PRK00654.1-2"/>
    <property type="match status" value="1"/>
</dbReference>
<comment type="pathway">
    <text evidence="3 8">Glycan biosynthesis; glycogen biosynthesis.</text>
</comment>
<protein>
    <recommendedName>
        <fullName evidence="8">Glycogen synthase</fullName>
        <ecNumber evidence="8">2.4.1.21</ecNumber>
    </recommendedName>
    <alternativeName>
        <fullName evidence="8">Starch [bacterial glycogen] synthase</fullName>
    </alternativeName>
</protein>
<accession>A0ABV1SJF7</accession>
<dbReference type="EMBL" id="JAYWLC010000014">
    <property type="protein sequence ID" value="MER5173023.1"/>
    <property type="molecule type" value="Genomic_DNA"/>
</dbReference>
<keyword evidence="5 8" id="KW-0328">Glycosyltransferase</keyword>
<evidence type="ECO:0000256" key="5">
    <source>
        <dbReference type="ARBA" id="ARBA00022676"/>
    </source>
</evidence>
<feature type="domain" description="Starch synthase catalytic" evidence="10">
    <location>
        <begin position="10"/>
        <end position="244"/>
    </location>
</feature>
<keyword evidence="12" id="KW-1185">Reference proteome</keyword>
<dbReference type="Proteomes" id="UP001438953">
    <property type="component" value="Unassembled WGS sequence"/>
</dbReference>
<evidence type="ECO:0000313" key="11">
    <source>
        <dbReference type="EMBL" id="MER5173023.1"/>
    </source>
</evidence>
<keyword evidence="6 8" id="KW-0808">Transferase</keyword>
<evidence type="ECO:0000256" key="2">
    <source>
        <dbReference type="ARBA" id="ARBA00002764"/>
    </source>
</evidence>
<evidence type="ECO:0000256" key="8">
    <source>
        <dbReference type="HAMAP-Rule" id="MF_00484"/>
    </source>
</evidence>
<evidence type="ECO:0000256" key="7">
    <source>
        <dbReference type="ARBA" id="ARBA00023056"/>
    </source>
</evidence>